<dbReference type="EMBL" id="AXCJ01000008">
    <property type="protein sequence ID" value="ETO91151.1"/>
    <property type="molecule type" value="Genomic_DNA"/>
</dbReference>
<protein>
    <submittedName>
        <fullName evidence="1">Uncharacterized protein</fullName>
    </submittedName>
</protein>
<name>W2UYF4_9RICK</name>
<keyword evidence="2" id="KW-1185">Reference proteome</keyword>
<evidence type="ECO:0000313" key="2">
    <source>
        <dbReference type="Proteomes" id="UP000018951"/>
    </source>
</evidence>
<dbReference type="STRING" id="1401685.P857_638"/>
<dbReference type="AlphaFoldDB" id="W2UYF4"/>
<organism evidence="1 2">
    <name type="scientific">Candidatus Xenolissoclinum pacificiensis L6</name>
    <dbReference type="NCBI Taxonomy" id="1401685"/>
    <lineage>
        <taxon>Bacteria</taxon>
        <taxon>Pseudomonadati</taxon>
        <taxon>Pseudomonadota</taxon>
        <taxon>Alphaproteobacteria</taxon>
        <taxon>Rickettsiales</taxon>
        <taxon>Anaplasmataceae</taxon>
        <taxon>Candidatus Xenolissoclinum</taxon>
    </lineage>
</organism>
<gene>
    <name evidence="1" type="ORF">P857_638</name>
</gene>
<comment type="caution">
    <text evidence="1">The sequence shown here is derived from an EMBL/GenBank/DDBJ whole genome shotgun (WGS) entry which is preliminary data.</text>
</comment>
<evidence type="ECO:0000313" key="1">
    <source>
        <dbReference type="EMBL" id="ETO91151.1"/>
    </source>
</evidence>
<dbReference type="Proteomes" id="UP000018951">
    <property type="component" value="Unassembled WGS sequence"/>
</dbReference>
<sequence length="62" mass="7370">MSTNEKGFLNFLRYEVRGILYKKLINNDQDLDRIFEIFTQDELLAICNYKIQDGNNILNDIL</sequence>
<proteinExistence type="predicted"/>
<accession>W2UYF4</accession>
<reference evidence="1 2" key="1">
    <citation type="journal article" date="2013" name="PLoS ONE">
        <title>Bacterial endosymbiosis in a chordate host: long-term co-evolution and conservation of secondary metabolism.</title>
        <authorList>
            <person name="Kwan J.C."/>
            <person name="Schmidt E.W."/>
        </authorList>
    </citation>
    <scope>NUCLEOTIDE SEQUENCE [LARGE SCALE GENOMIC DNA]</scope>
    <source>
        <strain evidence="2">L6</strain>
    </source>
</reference>